<proteinExistence type="inferred from homology"/>
<comment type="similarity">
    <text evidence="1">Belongs to the LysR transcriptional regulatory family.</text>
</comment>
<dbReference type="RefSeq" id="WP_091642445.1">
    <property type="nucleotide sequence ID" value="NZ_FOEG01000003.1"/>
</dbReference>
<keyword evidence="3 6" id="KW-0238">DNA-binding</keyword>
<dbReference type="CDD" id="cd08422">
    <property type="entry name" value="PBP2_CrgA_like"/>
    <property type="match status" value="1"/>
</dbReference>
<accession>A0A1H8STP9</accession>
<dbReference type="OrthoDB" id="8885940at2"/>
<dbReference type="SUPFAM" id="SSF46785">
    <property type="entry name" value="Winged helix' DNA-binding domain"/>
    <property type="match status" value="1"/>
</dbReference>
<evidence type="ECO:0000256" key="2">
    <source>
        <dbReference type="ARBA" id="ARBA00023015"/>
    </source>
</evidence>
<evidence type="ECO:0000259" key="5">
    <source>
        <dbReference type="PROSITE" id="PS50931"/>
    </source>
</evidence>
<dbReference type="GO" id="GO:0003700">
    <property type="term" value="F:DNA-binding transcription factor activity"/>
    <property type="evidence" value="ECO:0007669"/>
    <property type="project" value="InterPro"/>
</dbReference>
<dbReference type="Gene3D" id="3.40.190.290">
    <property type="match status" value="1"/>
</dbReference>
<feature type="domain" description="HTH lysR-type" evidence="5">
    <location>
        <begin position="1"/>
        <end position="59"/>
    </location>
</feature>
<dbReference type="FunFam" id="3.40.190.290:FF:000001">
    <property type="entry name" value="Transcriptional regulator, LysR family"/>
    <property type="match status" value="1"/>
</dbReference>
<dbReference type="FunFam" id="1.10.10.10:FF:000001">
    <property type="entry name" value="LysR family transcriptional regulator"/>
    <property type="match status" value="1"/>
</dbReference>
<dbReference type="InterPro" id="IPR058163">
    <property type="entry name" value="LysR-type_TF_proteobact-type"/>
</dbReference>
<dbReference type="InterPro" id="IPR005119">
    <property type="entry name" value="LysR_subst-bd"/>
</dbReference>
<evidence type="ECO:0000256" key="4">
    <source>
        <dbReference type="ARBA" id="ARBA00023163"/>
    </source>
</evidence>
<name>A0A1H8STP9_9GAMM</name>
<dbReference type="PRINTS" id="PR00039">
    <property type="entry name" value="HTHLYSR"/>
</dbReference>
<dbReference type="PANTHER" id="PTHR30537">
    <property type="entry name" value="HTH-TYPE TRANSCRIPTIONAL REGULATOR"/>
    <property type="match status" value="1"/>
</dbReference>
<evidence type="ECO:0000313" key="6">
    <source>
        <dbReference type="EMBL" id="SEO82031.1"/>
    </source>
</evidence>
<dbReference type="InterPro" id="IPR000847">
    <property type="entry name" value="LysR_HTH_N"/>
</dbReference>
<evidence type="ECO:0000256" key="1">
    <source>
        <dbReference type="ARBA" id="ARBA00009437"/>
    </source>
</evidence>
<keyword evidence="4" id="KW-0804">Transcription</keyword>
<keyword evidence="7" id="KW-1185">Reference proteome</keyword>
<dbReference type="PROSITE" id="PS50931">
    <property type="entry name" value="HTH_LYSR"/>
    <property type="match status" value="1"/>
</dbReference>
<organism evidence="6 7">
    <name type="scientific">Aquisalimonas asiatica</name>
    <dbReference type="NCBI Taxonomy" id="406100"/>
    <lineage>
        <taxon>Bacteria</taxon>
        <taxon>Pseudomonadati</taxon>
        <taxon>Pseudomonadota</taxon>
        <taxon>Gammaproteobacteria</taxon>
        <taxon>Chromatiales</taxon>
        <taxon>Ectothiorhodospiraceae</taxon>
        <taxon>Aquisalimonas</taxon>
    </lineage>
</organism>
<sequence>MDQSSEMMIFVRCVEQGSFSAAARDLHMTPSAVSKQIRRLEDRLGARLFNRTTRRISLTEVGRDFYTRCSEIMASIQEAEEVVGSLQGEVRGTLRVTATAAFARVQVLPRINRFLRENPDVNIELELTDRPVNMLEEGVDVAIMLQEQVDDPSLVVRQLAVNRRVIVASPDYIERRGLPSSPEDLEDHNCLTLYHVSSFNDWDFDGEDGRPRRIHVDGNFRASTASALYEAALAGVGVARLSTWLVAPDIRSGRLVQVLPDYVQENSSYYVLFPQGRHLARKIRAFVDFLVEEFKPVPPWEQEQSRISNPTAVVQSY</sequence>
<dbReference type="PANTHER" id="PTHR30537:SF5">
    <property type="entry name" value="HTH-TYPE TRANSCRIPTIONAL ACTIVATOR TTDR-RELATED"/>
    <property type="match status" value="1"/>
</dbReference>
<dbReference type="Proteomes" id="UP000199657">
    <property type="component" value="Unassembled WGS sequence"/>
</dbReference>
<evidence type="ECO:0000313" key="7">
    <source>
        <dbReference type="Proteomes" id="UP000199657"/>
    </source>
</evidence>
<reference evidence="6 7" key="1">
    <citation type="submission" date="2016-10" db="EMBL/GenBank/DDBJ databases">
        <authorList>
            <person name="de Groot N.N."/>
        </authorList>
    </citation>
    <scope>NUCLEOTIDE SEQUENCE [LARGE SCALE GENOMIC DNA]</scope>
    <source>
        <strain evidence="6 7">CGMCC 1.6291</strain>
    </source>
</reference>
<dbReference type="GO" id="GO:0043565">
    <property type="term" value="F:sequence-specific DNA binding"/>
    <property type="evidence" value="ECO:0007669"/>
    <property type="project" value="TreeGrafter"/>
</dbReference>
<dbReference type="EMBL" id="FOEG01000003">
    <property type="protein sequence ID" value="SEO82031.1"/>
    <property type="molecule type" value="Genomic_DNA"/>
</dbReference>
<dbReference type="InterPro" id="IPR036388">
    <property type="entry name" value="WH-like_DNA-bd_sf"/>
</dbReference>
<dbReference type="STRING" id="406100.SAMN04488052_103193"/>
<gene>
    <name evidence="6" type="ORF">SAMN04488052_103193</name>
</gene>
<dbReference type="Pfam" id="PF03466">
    <property type="entry name" value="LysR_substrate"/>
    <property type="match status" value="1"/>
</dbReference>
<dbReference type="AlphaFoldDB" id="A0A1H8STP9"/>
<dbReference type="Pfam" id="PF00126">
    <property type="entry name" value="HTH_1"/>
    <property type="match status" value="1"/>
</dbReference>
<dbReference type="GO" id="GO:0006351">
    <property type="term" value="P:DNA-templated transcription"/>
    <property type="evidence" value="ECO:0007669"/>
    <property type="project" value="TreeGrafter"/>
</dbReference>
<dbReference type="SUPFAM" id="SSF53850">
    <property type="entry name" value="Periplasmic binding protein-like II"/>
    <property type="match status" value="1"/>
</dbReference>
<evidence type="ECO:0000256" key="3">
    <source>
        <dbReference type="ARBA" id="ARBA00023125"/>
    </source>
</evidence>
<protein>
    <submittedName>
        <fullName evidence="6">DNA-binding transcriptional regulator, LysR family</fullName>
    </submittedName>
</protein>
<keyword evidence="2" id="KW-0805">Transcription regulation</keyword>
<dbReference type="InterPro" id="IPR036390">
    <property type="entry name" value="WH_DNA-bd_sf"/>
</dbReference>
<dbReference type="Gene3D" id="1.10.10.10">
    <property type="entry name" value="Winged helix-like DNA-binding domain superfamily/Winged helix DNA-binding domain"/>
    <property type="match status" value="1"/>
</dbReference>